<comment type="caution">
    <text evidence="9">The sequence shown here is derived from an EMBL/GenBank/DDBJ whole genome shotgun (WGS) entry which is preliminary data.</text>
</comment>
<evidence type="ECO:0000256" key="6">
    <source>
        <dbReference type="RuleBase" id="RU365058"/>
    </source>
</evidence>
<evidence type="ECO:0000259" key="8">
    <source>
        <dbReference type="PROSITE" id="PS51038"/>
    </source>
</evidence>
<dbReference type="EMBL" id="BRXZ01005204">
    <property type="protein sequence ID" value="GMH61903.1"/>
    <property type="molecule type" value="Genomic_DNA"/>
</dbReference>
<evidence type="ECO:0000313" key="9">
    <source>
        <dbReference type="EMBL" id="GMH61903.1"/>
    </source>
</evidence>
<keyword evidence="4 6" id="KW-0238">DNA-binding</keyword>
<feature type="domain" description="BAH" evidence="8">
    <location>
        <begin position="15"/>
        <end position="178"/>
    </location>
</feature>
<dbReference type="GO" id="GO:0006270">
    <property type="term" value="P:DNA replication initiation"/>
    <property type="evidence" value="ECO:0007669"/>
    <property type="project" value="TreeGrafter"/>
</dbReference>
<dbReference type="SUPFAM" id="SSF52540">
    <property type="entry name" value="P-loop containing nucleoside triphosphate hydrolases"/>
    <property type="match status" value="1"/>
</dbReference>
<dbReference type="GO" id="GO:0003688">
    <property type="term" value="F:DNA replication origin binding"/>
    <property type="evidence" value="ECO:0007669"/>
    <property type="project" value="TreeGrafter"/>
</dbReference>
<dbReference type="InterPro" id="IPR027417">
    <property type="entry name" value="P-loop_NTPase"/>
</dbReference>
<dbReference type="SMART" id="SM00382">
    <property type="entry name" value="AAA"/>
    <property type="match status" value="1"/>
</dbReference>
<gene>
    <name evidence="9" type="ORF">TrRE_jg4536</name>
</gene>
<accession>A0A9W7E4C5</accession>
<dbReference type="AlphaFoldDB" id="A0A9W7E4C5"/>
<dbReference type="OrthoDB" id="1926878at2759"/>
<sequence>TFTNTVTCPDSTSTSTYTVGDSVACLTAEDAFVKGWVSVPNPTVGPHTGYYEDPDGQGVLRSCWSPCQILTVYVDGGSSDGDVMVEVRWLYQDNEIPGVKKARETDWGLEEVYETDHVDVVPAESVLGNVFLTGKMPKTEEEYKKCISPLFPSSPPTQPVFCCRTFYSTARKSFLSVRPGRVWRERRGRGFSKERDEELGRKLEIGMVRDIEEDEEGGEGGGKEAGEASPLLAPAQRNALHLTHLHNSLSSLTLSHPSLSLPERSSESSKIHSFLSTAIKADGKSNSAMFVAGPPGSGKTATVMSVVRKLERDRSRGSIPDFRFASINGMELRHPYDAYSKLWEVVSGGRERRAPGAAASCLERYFSGKDAAVGGGKRETTLLLLDEMDYLVTMKQTVLYNLFDWPTRNSPQGLVIIGIANTINLPERLLPRVQSRLGLTRLSFSAYTVTQMKSILSTRLSPPPSSPASPDAKNYATFDDNAVEFAARKTVGLSGDVRRAFQICKVALKSVINRVTLAIERGEEVVEEGEDKGRIKVRDVVNAVKVMGDAPGLKAIRNFTPMEALVVGR</sequence>
<dbReference type="GO" id="GO:0033314">
    <property type="term" value="P:mitotic DNA replication checkpoint signaling"/>
    <property type="evidence" value="ECO:0007669"/>
    <property type="project" value="TreeGrafter"/>
</dbReference>
<dbReference type="Gene3D" id="3.40.50.300">
    <property type="entry name" value="P-loop containing nucleotide triphosphate hydrolases"/>
    <property type="match status" value="1"/>
</dbReference>
<evidence type="ECO:0000256" key="1">
    <source>
        <dbReference type="ARBA" id="ARBA00004123"/>
    </source>
</evidence>
<dbReference type="GO" id="GO:0005524">
    <property type="term" value="F:ATP binding"/>
    <property type="evidence" value="ECO:0007669"/>
    <property type="project" value="UniProtKB-KW"/>
</dbReference>
<reference evidence="9" key="1">
    <citation type="submission" date="2022-07" db="EMBL/GenBank/DDBJ databases">
        <title>Genome analysis of Parmales, a sister group of diatoms, reveals the evolutionary specialization of diatoms from phago-mixotrophs to photoautotrophs.</title>
        <authorList>
            <person name="Ban H."/>
            <person name="Sato S."/>
            <person name="Yoshikawa S."/>
            <person name="Kazumasa Y."/>
            <person name="Nakamura Y."/>
            <person name="Ichinomiya M."/>
            <person name="Saitoh K."/>
            <person name="Sato N."/>
            <person name="Blanc-Mathieu R."/>
            <person name="Endo H."/>
            <person name="Kuwata A."/>
            <person name="Ogata H."/>
        </authorList>
    </citation>
    <scope>NUCLEOTIDE SEQUENCE</scope>
</reference>
<evidence type="ECO:0000256" key="2">
    <source>
        <dbReference type="ARBA" id="ARBA00008398"/>
    </source>
</evidence>
<dbReference type="PANTHER" id="PTHR10763:SF23">
    <property type="entry name" value="ORIGIN RECOGNITION COMPLEX SUBUNIT 1"/>
    <property type="match status" value="1"/>
</dbReference>
<dbReference type="Pfam" id="PF00004">
    <property type="entry name" value="AAA"/>
    <property type="match status" value="1"/>
</dbReference>
<evidence type="ECO:0000256" key="4">
    <source>
        <dbReference type="ARBA" id="ARBA00023125"/>
    </source>
</evidence>
<dbReference type="PROSITE" id="PS51038">
    <property type="entry name" value="BAH"/>
    <property type="match status" value="1"/>
</dbReference>
<dbReference type="InterPro" id="IPR041083">
    <property type="entry name" value="AAA_lid_10"/>
</dbReference>
<comment type="function">
    <text evidence="6">Component of the origin recognition complex (ORC) that binds origins of replication. DNA-binding is ATP-dependent, however specific DNA sequences that define origins of replication have not been identified so far. ORC is required to assemble the pre-replication complex necessary to initiate DNA replication.</text>
</comment>
<keyword evidence="6" id="KW-0067">ATP-binding</keyword>
<dbReference type="SMART" id="SM00439">
    <property type="entry name" value="BAH"/>
    <property type="match status" value="1"/>
</dbReference>
<name>A0A9W7E4C5_9STRA</name>
<dbReference type="GO" id="GO:0016887">
    <property type="term" value="F:ATP hydrolysis activity"/>
    <property type="evidence" value="ECO:0007669"/>
    <property type="project" value="InterPro"/>
</dbReference>
<comment type="subunit">
    <text evidence="6">ORC is composed of six subunits.</text>
</comment>
<feature type="non-terminal residue" evidence="9">
    <location>
        <position position="1"/>
    </location>
</feature>
<comment type="subcellular location">
    <subcellularLocation>
        <location evidence="1 6">Nucleus</location>
    </subcellularLocation>
</comment>
<keyword evidence="10" id="KW-1185">Reference proteome</keyword>
<dbReference type="Proteomes" id="UP001165082">
    <property type="component" value="Unassembled WGS sequence"/>
</dbReference>
<dbReference type="InterPro" id="IPR003959">
    <property type="entry name" value="ATPase_AAA_core"/>
</dbReference>
<evidence type="ECO:0000256" key="7">
    <source>
        <dbReference type="SAM" id="MobiDB-lite"/>
    </source>
</evidence>
<keyword evidence="5 6" id="KW-0539">Nucleus</keyword>
<protein>
    <recommendedName>
        <fullName evidence="6">Origin recognition complex subunit 1</fullName>
    </recommendedName>
</protein>
<dbReference type="InterPro" id="IPR003593">
    <property type="entry name" value="AAA+_ATPase"/>
</dbReference>
<dbReference type="PANTHER" id="PTHR10763">
    <property type="entry name" value="CELL DIVISION CONTROL PROTEIN 6-RELATED"/>
    <property type="match status" value="1"/>
</dbReference>
<dbReference type="InterPro" id="IPR050311">
    <property type="entry name" value="ORC1/CDC6"/>
</dbReference>
<dbReference type="Pfam" id="PF17872">
    <property type="entry name" value="AAA_lid_10"/>
    <property type="match status" value="1"/>
</dbReference>
<dbReference type="GO" id="GO:0003682">
    <property type="term" value="F:chromatin binding"/>
    <property type="evidence" value="ECO:0007669"/>
    <property type="project" value="InterPro"/>
</dbReference>
<keyword evidence="6" id="KW-0547">Nucleotide-binding</keyword>
<dbReference type="InterPro" id="IPR001025">
    <property type="entry name" value="BAH_dom"/>
</dbReference>
<comment type="similarity">
    <text evidence="2 6">Belongs to the ORC1 family.</text>
</comment>
<dbReference type="Gene3D" id="2.30.30.490">
    <property type="match status" value="1"/>
</dbReference>
<dbReference type="CDD" id="cd00009">
    <property type="entry name" value="AAA"/>
    <property type="match status" value="1"/>
</dbReference>
<proteinExistence type="inferred from homology"/>
<evidence type="ECO:0000256" key="3">
    <source>
        <dbReference type="ARBA" id="ARBA00022705"/>
    </source>
</evidence>
<feature type="region of interest" description="Disordered" evidence="7">
    <location>
        <begin position="209"/>
        <end position="228"/>
    </location>
</feature>
<organism evidence="9 10">
    <name type="scientific">Triparma retinervis</name>
    <dbReference type="NCBI Taxonomy" id="2557542"/>
    <lineage>
        <taxon>Eukaryota</taxon>
        <taxon>Sar</taxon>
        <taxon>Stramenopiles</taxon>
        <taxon>Ochrophyta</taxon>
        <taxon>Bolidophyceae</taxon>
        <taxon>Parmales</taxon>
        <taxon>Triparmaceae</taxon>
        <taxon>Triparma</taxon>
    </lineage>
</organism>
<evidence type="ECO:0000313" key="10">
    <source>
        <dbReference type="Proteomes" id="UP001165082"/>
    </source>
</evidence>
<keyword evidence="3 6" id="KW-0235">DNA replication</keyword>
<evidence type="ECO:0000256" key="5">
    <source>
        <dbReference type="ARBA" id="ARBA00023242"/>
    </source>
</evidence>
<dbReference type="InterPro" id="IPR043151">
    <property type="entry name" value="BAH_sf"/>
</dbReference>
<dbReference type="GO" id="GO:0005664">
    <property type="term" value="C:nuclear origin of replication recognition complex"/>
    <property type="evidence" value="ECO:0007669"/>
    <property type="project" value="TreeGrafter"/>
</dbReference>